<protein>
    <submittedName>
        <fullName evidence="1">9825_t:CDS:1</fullName>
    </submittedName>
</protein>
<keyword evidence="2" id="KW-1185">Reference proteome</keyword>
<dbReference type="EMBL" id="CAJVPW010012522">
    <property type="protein sequence ID" value="CAG8636407.1"/>
    <property type="molecule type" value="Genomic_DNA"/>
</dbReference>
<organism evidence="1 2">
    <name type="scientific">Cetraspora pellucida</name>
    <dbReference type="NCBI Taxonomy" id="1433469"/>
    <lineage>
        <taxon>Eukaryota</taxon>
        <taxon>Fungi</taxon>
        <taxon>Fungi incertae sedis</taxon>
        <taxon>Mucoromycota</taxon>
        <taxon>Glomeromycotina</taxon>
        <taxon>Glomeromycetes</taxon>
        <taxon>Diversisporales</taxon>
        <taxon>Gigasporaceae</taxon>
        <taxon>Cetraspora</taxon>
    </lineage>
</organism>
<dbReference type="Proteomes" id="UP000789366">
    <property type="component" value="Unassembled WGS sequence"/>
</dbReference>
<evidence type="ECO:0000313" key="1">
    <source>
        <dbReference type="EMBL" id="CAG8636407.1"/>
    </source>
</evidence>
<evidence type="ECO:0000313" key="2">
    <source>
        <dbReference type="Proteomes" id="UP000789366"/>
    </source>
</evidence>
<feature type="non-terminal residue" evidence="1">
    <location>
        <position position="1"/>
    </location>
</feature>
<sequence>AFSSDLLQLTTLKANAIGYRNGQIAVQDPFHSISNTQIPTTIGSPRNYKSKYQKPSRLFNDKLLNRTKTYNQESASCSENINNSTTDDNVHNDTLEIVPQALGGGKENDSTLVVKRLLEELFLEKDVPGILKNLQIWQ</sequence>
<gene>
    <name evidence="1" type="ORF">SPELUC_LOCUS8400</name>
</gene>
<accession>A0ACA9NBH3</accession>
<comment type="caution">
    <text evidence="1">The sequence shown here is derived from an EMBL/GenBank/DDBJ whole genome shotgun (WGS) entry which is preliminary data.</text>
</comment>
<name>A0ACA9NBH3_9GLOM</name>
<reference evidence="1" key="1">
    <citation type="submission" date="2021-06" db="EMBL/GenBank/DDBJ databases">
        <authorList>
            <person name="Kallberg Y."/>
            <person name="Tangrot J."/>
            <person name="Rosling A."/>
        </authorList>
    </citation>
    <scope>NUCLEOTIDE SEQUENCE</scope>
    <source>
        <strain evidence="1">28 12/20/2015</strain>
    </source>
</reference>
<proteinExistence type="predicted"/>